<dbReference type="InterPro" id="IPR000182">
    <property type="entry name" value="GNAT_dom"/>
</dbReference>
<protein>
    <submittedName>
        <fullName evidence="2">Acetyltransferase (GNAT) family protein</fullName>
    </submittedName>
</protein>
<dbReference type="Gene3D" id="3.40.630.30">
    <property type="match status" value="1"/>
</dbReference>
<keyword evidence="2" id="KW-0808">Transferase</keyword>
<dbReference type="AlphaFoldDB" id="A0A1S8S5Z1"/>
<dbReference type="SUPFAM" id="SSF55729">
    <property type="entry name" value="Acyl-CoA N-acyltransferases (Nat)"/>
    <property type="match status" value="1"/>
</dbReference>
<dbReference type="GO" id="GO:0016747">
    <property type="term" value="F:acyltransferase activity, transferring groups other than amino-acyl groups"/>
    <property type="evidence" value="ECO:0007669"/>
    <property type="project" value="InterPro"/>
</dbReference>
<accession>A0A1S8S5Z1</accession>
<evidence type="ECO:0000259" key="1">
    <source>
        <dbReference type="PROSITE" id="PS51186"/>
    </source>
</evidence>
<dbReference type="InterPro" id="IPR016181">
    <property type="entry name" value="Acyl_CoA_acyltransferase"/>
</dbReference>
<evidence type="ECO:0000313" key="2">
    <source>
        <dbReference type="EMBL" id="OOM60853.1"/>
    </source>
</evidence>
<dbReference type="Proteomes" id="UP000190973">
    <property type="component" value="Unassembled WGS sequence"/>
</dbReference>
<reference evidence="2 3" key="1">
    <citation type="submission" date="2016-05" db="EMBL/GenBank/DDBJ databases">
        <title>Microbial solvent formation.</title>
        <authorList>
            <person name="Poehlein A."/>
            <person name="Montoya Solano J.D."/>
            <person name="Flitsch S."/>
            <person name="Krabben P."/>
            <person name="Duerre P."/>
            <person name="Daniel R."/>
        </authorList>
    </citation>
    <scope>NUCLEOTIDE SEQUENCE [LARGE SCALE GENOMIC DNA]</scope>
    <source>
        <strain evidence="2 3">DSM 53</strain>
    </source>
</reference>
<dbReference type="EMBL" id="LZZI01000045">
    <property type="protein sequence ID" value="OOM60853.1"/>
    <property type="molecule type" value="Genomic_DNA"/>
</dbReference>
<name>A0A1S8S5Z1_CLOBE</name>
<organism evidence="2 3">
    <name type="scientific">Clostridium beijerinckii</name>
    <name type="common">Clostridium MP</name>
    <dbReference type="NCBI Taxonomy" id="1520"/>
    <lineage>
        <taxon>Bacteria</taxon>
        <taxon>Bacillati</taxon>
        <taxon>Bacillota</taxon>
        <taxon>Clostridia</taxon>
        <taxon>Eubacteriales</taxon>
        <taxon>Clostridiaceae</taxon>
        <taxon>Clostridium</taxon>
    </lineage>
</organism>
<dbReference type="Pfam" id="PF00583">
    <property type="entry name" value="Acetyltransf_1"/>
    <property type="match status" value="1"/>
</dbReference>
<dbReference type="RefSeq" id="WP_077839178.1">
    <property type="nucleotide sequence ID" value="NZ_JABTAE010000001.1"/>
</dbReference>
<dbReference type="CDD" id="cd04301">
    <property type="entry name" value="NAT_SF"/>
    <property type="match status" value="1"/>
</dbReference>
<comment type="caution">
    <text evidence="2">The sequence shown here is derived from an EMBL/GenBank/DDBJ whole genome shotgun (WGS) entry which is preliminary data.</text>
</comment>
<proteinExistence type="predicted"/>
<evidence type="ECO:0000313" key="3">
    <source>
        <dbReference type="Proteomes" id="UP000190973"/>
    </source>
</evidence>
<feature type="domain" description="N-acetyltransferase" evidence="1">
    <location>
        <begin position="3"/>
        <end position="160"/>
    </location>
</feature>
<gene>
    <name evidence="2" type="ORF">CLBCK_26600</name>
</gene>
<sequence>MNIKFDKMTEKDITSLVKIMKRAFDYDAQIHLGKETGGPLGYDDGTFLSKWGLDKKATSYCIYLNDVLIGGTILWINENNENYLGSLFIDPDYEDKGIGTRIWSKIEDMYPNTRAWNTETPIFSHRNHNFYVNKCGFHVVKIDNPKDLEEGSFILRKVIS</sequence>
<dbReference type="PROSITE" id="PS51186">
    <property type="entry name" value="GNAT"/>
    <property type="match status" value="1"/>
</dbReference>